<sequence length="105" mass="11734">MTADARDLMVTAQEVARLRDAVELEVRDVALAALVLHFLRAPEEVEDSGTASLSPEQLPMTDEVREIMTTGDGDLRSLDLVELARREESEFSEYLGPVWRAIKGY</sequence>
<dbReference type="AlphaFoldDB" id="A0A5R9FVT0"/>
<accession>A0A5R9FVT0</accession>
<reference evidence="1 2" key="1">
    <citation type="submission" date="2019-05" db="EMBL/GenBank/DDBJ databases">
        <title>Streptomyces sp. NEAU-C151, a novel actinomycete isolated from soil.</title>
        <authorList>
            <person name="Han L."/>
            <person name="Jiang H."/>
        </authorList>
    </citation>
    <scope>NUCLEOTIDE SEQUENCE [LARGE SCALE GENOMIC DNA]</scope>
    <source>
        <strain evidence="1 2">NEAU-C151</strain>
    </source>
</reference>
<evidence type="ECO:0000313" key="2">
    <source>
        <dbReference type="Proteomes" id="UP000305906"/>
    </source>
</evidence>
<protein>
    <submittedName>
        <fullName evidence="1">Uncharacterized protein</fullName>
    </submittedName>
</protein>
<name>A0A5R9FVT0_9ACTN</name>
<comment type="caution">
    <text evidence="1">The sequence shown here is derived from an EMBL/GenBank/DDBJ whole genome shotgun (WGS) entry which is preliminary data.</text>
</comment>
<dbReference type="Proteomes" id="UP000305906">
    <property type="component" value="Unassembled WGS sequence"/>
</dbReference>
<dbReference type="EMBL" id="VBZC01000006">
    <property type="protein sequence ID" value="TLS46779.1"/>
    <property type="molecule type" value="Genomic_DNA"/>
</dbReference>
<organism evidence="1 2">
    <name type="scientific">Streptomyces montanus</name>
    <dbReference type="NCBI Taxonomy" id="2580423"/>
    <lineage>
        <taxon>Bacteria</taxon>
        <taxon>Bacillati</taxon>
        <taxon>Actinomycetota</taxon>
        <taxon>Actinomycetes</taxon>
        <taxon>Kitasatosporales</taxon>
        <taxon>Streptomycetaceae</taxon>
        <taxon>Streptomyces</taxon>
    </lineage>
</organism>
<proteinExistence type="predicted"/>
<evidence type="ECO:0000313" key="1">
    <source>
        <dbReference type="EMBL" id="TLS46779.1"/>
    </source>
</evidence>
<dbReference type="RefSeq" id="WP_138044147.1">
    <property type="nucleotide sequence ID" value="NZ_VBZC01000006.1"/>
</dbReference>
<gene>
    <name evidence="1" type="ORF">FE633_06535</name>
</gene>
<keyword evidence="2" id="KW-1185">Reference proteome</keyword>